<evidence type="ECO:0000313" key="4">
    <source>
        <dbReference type="EMBL" id="VFJ90400.1"/>
    </source>
</evidence>
<feature type="compositionally biased region" description="Polar residues" evidence="2">
    <location>
        <begin position="57"/>
        <end position="71"/>
    </location>
</feature>
<dbReference type="Gene3D" id="1.10.101.10">
    <property type="entry name" value="PGBD-like superfamily/PGBD"/>
    <property type="match status" value="1"/>
</dbReference>
<dbReference type="InterPro" id="IPR002477">
    <property type="entry name" value="Peptidoglycan-bd-like"/>
</dbReference>
<keyword evidence="1" id="KW-0853">WD repeat</keyword>
<dbReference type="AlphaFoldDB" id="A0A450UD85"/>
<dbReference type="PANTHER" id="PTHR19879">
    <property type="entry name" value="TRANSCRIPTION INITIATION FACTOR TFIID"/>
    <property type="match status" value="1"/>
</dbReference>
<dbReference type="PROSITE" id="PS50082">
    <property type="entry name" value="WD_REPEATS_2"/>
    <property type="match status" value="1"/>
</dbReference>
<evidence type="ECO:0000313" key="5">
    <source>
        <dbReference type="EMBL" id="VFJ91602.1"/>
    </source>
</evidence>
<dbReference type="Gene3D" id="2.130.10.10">
    <property type="entry name" value="YVTN repeat-like/Quinoprotein amine dehydrogenase"/>
    <property type="match status" value="3"/>
</dbReference>
<sequence length="751" mass="80735">MEICPPIIAGCRTGLDAPRARVARVLIPPCFDTMGHAFPVRASAADSHGKETRRNTQRPMPNSSFIIPMNSTPIRSPRRAAARLLVCLAVLTALAVPPLPGAAAPGGPPTDPILRLENGRHTAQIRRIASDARGRWIASASDDKTLRLWDAGGGALLRTFRLPIGDGDEGKLYAVAMDPQGDWIAAGGWTDVWGGNTAAIYLLDRGSGRLLQRLDGLPNVIYRLCASPDGRWLGAMLGGANGARVFDAKAGFREAFADRAYGDDSYGCAFSPDGRRLVTTSFDGKLRLYRRQDGAFQRIKEARPDGGKRPFAIAFHPHSNGGGRIAVGFHDTTAVQVLDGNDLSPRYTPDTSGIGNGSLSSVAWSAEGGTLFAGGRYEDDTGNSPVLAWRDGGRGARTSWRAADNTVMDLAPLPGGGLAAGTTDPALVIFDARGKKSVDIRPRIADLRNKLGGRFRLSADGGQLAFGLGYGGKEPVRFDLAGRRLLRGLGNNQLNIVAQIQQRLAALGYDPGAMDGEWGPRTRAAAAEFRRDNGLGEPNRLELDHPELDHALQQALGIAPLAAPRTEAPGLAIRDWEDEYNPTLNGEPLELRPYERSRSLAIAPDGERFLLGTSWYLRLFDGAGRELWQRAVPGVAWGVNISGDGRLAVAAFGDGTIRWYRLKDGAPLLSLFVTRDGKDWVAWTPSGYYDASPGGDRLIGLHVNNGKDALADFYPASELRGRFYRPEVVALVLTELDEGIAIHRALAKTGQ</sequence>
<dbReference type="InterPro" id="IPR011044">
    <property type="entry name" value="Quino_amine_DH_bsu"/>
</dbReference>
<gene>
    <name evidence="4" type="ORF">BECKH772A_GA0070896_1002111</name>
    <name evidence="5" type="ORF">BECKH772B_GA0070898_1001911</name>
    <name evidence="6" type="ORF">BECKH772C_GA0070978_1001911</name>
</gene>
<protein>
    <submittedName>
        <fullName evidence="4">WD40 repeat</fullName>
    </submittedName>
</protein>
<evidence type="ECO:0000313" key="6">
    <source>
        <dbReference type="EMBL" id="VFJ98191.1"/>
    </source>
</evidence>
<organism evidence="4">
    <name type="scientific">Candidatus Kentrum eta</name>
    <dbReference type="NCBI Taxonomy" id="2126337"/>
    <lineage>
        <taxon>Bacteria</taxon>
        <taxon>Pseudomonadati</taxon>
        <taxon>Pseudomonadota</taxon>
        <taxon>Gammaproteobacteria</taxon>
        <taxon>Candidatus Kentrum</taxon>
    </lineage>
</organism>
<dbReference type="Pfam" id="PF00400">
    <property type="entry name" value="WD40"/>
    <property type="match status" value="2"/>
</dbReference>
<evidence type="ECO:0000256" key="1">
    <source>
        <dbReference type="PROSITE-ProRule" id="PRU00221"/>
    </source>
</evidence>
<dbReference type="Pfam" id="PF01471">
    <property type="entry name" value="PG_binding_1"/>
    <property type="match status" value="1"/>
</dbReference>
<dbReference type="InterPro" id="IPR036366">
    <property type="entry name" value="PGBDSf"/>
</dbReference>
<feature type="region of interest" description="Disordered" evidence="2">
    <location>
        <begin position="42"/>
        <end position="71"/>
    </location>
</feature>
<dbReference type="PANTHER" id="PTHR19879:SF9">
    <property type="entry name" value="TRANSCRIPTION INITIATION FACTOR TFIID SUBUNIT 5"/>
    <property type="match status" value="1"/>
</dbReference>
<accession>A0A450UD85</accession>
<dbReference type="InterPro" id="IPR001680">
    <property type="entry name" value="WD40_rpt"/>
</dbReference>
<dbReference type="SMART" id="SM00320">
    <property type="entry name" value="WD40"/>
    <property type="match status" value="6"/>
</dbReference>
<dbReference type="EMBL" id="CAADFI010000019">
    <property type="protein sequence ID" value="VFJ91602.1"/>
    <property type="molecule type" value="Genomic_DNA"/>
</dbReference>
<proteinExistence type="predicted"/>
<dbReference type="SUPFAM" id="SSF47090">
    <property type="entry name" value="PGBD-like"/>
    <property type="match status" value="1"/>
</dbReference>
<dbReference type="SUPFAM" id="SSF50969">
    <property type="entry name" value="YVTN repeat-like/Quinoprotein amine dehydrogenase"/>
    <property type="match status" value="1"/>
</dbReference>
<dbReference type="SUPFAM" id="SSF82171">
    <property type="entry name" value="DPP6 N-terminal domain-like"/>
    <property type="match status" value="1"/>
</dbReference>
<dbReference type="EMBL" id="CAADFJ010000019">
    <property type="protein sequence ID" value="VFJ98191.1"/>
    <property type="molecule type" value="Genomic_DNA"/>
</dbReference>
<feature type="domain" description="Peptidoglycan binding-like" evidence="3">
    <location>
        <begin position="496"/>
        <end position="535"/>
    </location>
</feature>
<dbReference type="InterPro" id="IPR036365">
    <property type="entry name" value="PGBD-like_sf"/>
</dbReference>
<dbReference type="InterPro" id="IPR015943">
    <property type="entry name" value="WD40/YVTN_repeat-like_dom_sf"/>
</dbReference>
<name>A0A450UD85_9GAMM</name>
<feature type="repeat" description="WD" evidence="1">
    <location>
        <begin position="118"/>
        <end position="159"/>
    </location>
</feature>
<evidence type="ECO:0000259" key="3">
    <source>
        <dbReference type="Pfam" id="PF01471"/>
    </source>
</evidence>
<evidence type="ECO:0000256" key="2">
    <source>
        <dbReference type="SAM" id="MobiDB-lite"/>
    </source>
</evidence>
<dbReference type="PROSITE" id="PS50294">
    <property type="entry name" value="WD_REPEATS_REGION"/>
    <property type="match status" value="1"/>
</dbReference>
<dbReference type="EMBL" id="CAADFG010000021">
    <property type="protein sequence ID" value="VFJ90400.1"/>
    <property type="molecule type" value="Genomic_DNA"/>
</dbReference>
<reference evidence="4" key="1">
    <citation type="submission" date="2019-02" db="EMBL/GenBank/DDBJ databases">
        <authorList>
            <person name="Gruber-Vodicka R. H."/>
            <person name="Seah K. B. B."/>
        </authorList>
    </citation>
    <scope>NUCLEOTIDE SEQUENCE</scope>
    <source>
        <strain evidence="6">BECK_SA2B12</strain>
        <strain evidence="4">BECK_SA2B15</strain>
        <strain evidence="5">BECK_SA2B20</strain>
    </source>
</reference>